<dbReference type="OrthoDB" id="5588096at2759"/>
<feature type="compositionally biased region" description="Low complexity" evidence="2">
    <location>
        <begin position="291"/>
        <end position="313"/>
    </location>
</feature>
<keyword evidence="5" id="KW-1185">Reference proteome</keyword>
<dbReference type="GO" id="GO:0005078">
    <property type="term" value="F:MAP-kinase scaffold activity"/>
    <property type="evidence" value="ECO:0007669"/>
    <property type="project" value="TreeGrafter"/>
</dbReference>
<dbReference type="PANTHER" id="PTHR21601">
    <property type="entry name" value="SPA2 PROTEIN"/>
    <property type="match status" value="1"/>
</dbReference>
<dbReference type="GO" id="GO:0005826">
    <property type="term" value="C:actomyosin contractile ring"/>
    <property type="evidence" value="ECO:0007669"/>
    <property type="project" value="TreeGrafter"/>
</dbReference>
<dbReference type="Pfam" id="PF23742">
    <property type="entry name" value="VBS_C3G9"/>
    <property type="match status" value="1"/>
</dbReference>
<dbReference type="Pfam" id="PF12205">
    <property type="entry name" value="GIT1_C"/>
    <property type="match status" value="1"/>
</dbReference>
<feature type="domain" description="GIT Spa2 homology (SHD)" evidence="3">
    <location>
        <begin position="128"/>
        <end position="158"/>
    </location>
</feature>
<dbReference type="InterPro" id="IPR013724">
    <property type="entry name" value="GIT_SHD"/>
</dbReference>
<feature type="compositionally biased region" description="Basic and acidic residues" evidence="2">
    <location>
        <begin position="28"/>
        <end position="37"/>
    </location>
</feature>
<feature type="compositionally biased region" description="Polar residues" evidence="2">
    <location>
        <begin position="159"/>
        <end position="169"/>
    </location>
</feature>
<evidence type="ECO:0000313" key="5">
    <source>
        <dbReference type="Proteomes" id="UP000054166"/>
    </source>
</evidence>
<dbReference type="SMART" id="SM00555">
    <property type="entry name" value="GIT"/>
    <property type="match status" value="2"/>
</dbReference>
<evidence type="ECO:0000259" key="3">
    <source>
        <dbReference type="SMART" id="SM00555"/>
    </source>
</evidence>
<gene>
    <name evidence="4" type="ORF">PILCRDRAFT_80994</name>
</gene>
<dbReference type="AlphaFoldDB" id="A0A0C3B8G5"/>
<evidence type="ECO:0000256" key="1">
    <source>
        <dbReference type="ARBA" id="ARBA00022737"/>
    </source>
</evidence>
<feature type="region of interest" description="Disordered" evidence="2">
    <location>
        <begin position="158"/>
        <end position="452"/>
    </location>
</feature>
<feature type="region of interest" description="Disordered" evidence="2">
    <location>
        <begin position="1"/>
        <end position="43"/>
    </location>
</feature>
<feature type="compositionally biased region" description="Basic and acidic residues" evidence="2">
    <location>
        <begin position="332"/>
        <end position="355"/>
    </location>
</feature>
<feature type="compositionally biased region" description="Polar residues" evidence="2">
    <location>
        <begin position="179"/>
        <end position="198"/>
    </location>
</feature>
<dbReference type="STRING" id="765440.A0A0C3B8G5"/>
<dbReference type="HOGENOM" id="CLU_006748_0_0_1"/>
<keyword evidence="1" id="KW-0677">Repeat</keyword>
<dbReference type="InParanoid" id="A0A0C3B8G5"/>
<evidence type="ECO:0000313" key="4">
    <source>
        <dbReference type="EMBL" id="KIM73582.1"/>
    </source>
</evidence>
<organism evidence="4 5">
    <name type="scientific">Piloderma croceum (strain F 1598)</name>
    <dbReference type="NCBI Taxonomy" id="765440"/>
    <lineage>
        <taxon>Eukaryota</taxon>
        <taxon>Fungi</taxon>
        <taxon>Dikarya</taxon>
        <taxon>Basidiomycota</taxon>
        <taxon>Agaricomycotina</taxon>
        <taxon>Agaricomycetes</taxon>
        <taxon>Agaricomycetidae</taxon>
        <taxon>Atheliales</taxon>
        <taxon>Atheliaceae</taxon>
        <taxon>Piloderma</taxon>
    </lineage>
</organism>
<reference evidence="4 5" key="1">
    <citation type="submission" date="2014-04" db="EMBL/GenBank/DDBJ databases">
        <authorList>
            <consortium name="DOE Joint Genome Institute"/>
            <person name="Kuo A."/>
            <person name="Tarkka M."/>
            <person name="Buscot F."/>
            <person name="Kohler A."/>
            <person name="Nagy L.G."/>
            <person name="Floudas D."/>
            <person name="Copeland A."/>
            <person name="Barry K.W."/>
            <person name="Cichocki N."/>
            <person name="Veneault-Fourrey C."/>
            <person name="LaButti K."/>
            <person name="Lindquist E.A."/>
            <person name="Lipzen A."/>
            <person name="Lundell T."/>
            <person name="Morin E."/>
            <person name="Murat C."/>
            <person name="Sun H."/>
            <person name="Tunlid A."/>
            <person name="Henrissat B."/>
            <person name="Grigoriev I.V."/>
            <person name="Hibbett D.S."/>
            <person name="Martin F."/>
            <person name="Nordberg H.P."/>
            <person name="Cantor M.N."/>
            <person name="Hua S.X."/>
        </authorList>
    </citation>
    <scope>NUCLEOTIDE SEQUENCE [LARGE SCALE GENOMIC DNA]</scope>
    <source>
        <strain evidence="4 5">F 1598</strain>
    </source>
</reference>
<sequence>MKRSQQQNTRSPSPTPTAFSGISNYRSEPYRPVKEKNSATPPAVPSLDARIIARTHFDELSRYLAVYLARAPANSRSTARQKLTRLTKQQFQELSTDVYDELVRRKKNSNPVPFLPLRDDFHPKRNQARQKLATLPTTRFEDLSSDVYYELARRYPEFQESNDQPSPSSAYDDVPSPDFPNNTRSPPSATVSPRNNGRISEDRALDSGYGGSSSGRKASEDSYSPSVGGPRRRPSEDEYAPRKSEDAYGGVGRSSEDTTYPASISSRRKQSQDTTPRRSEVMDRPFPGRPQTGVSQTSDSTSTTNGNATSATSGMIIPNKSTIAEEDIEVPYGRELRESGGTAVDDRERGDRGDTDDGEGGGAESASDYPKSPFGGLSGLSARLRGADEDDDIVGGEPRSAGEDYYDKMSLGRASVASDRSAGVNSRFGNTGGGGGGRGRALGGGGGVAGEEQEKLKRDYEYKIATMQSKIAGLERDLGGKGDRDKKRETKWAEGEERVRVMEEELVGLRKRAEEQSTTMRALQKELDELRRDKERDTRRAREDEEELQILRERCERLEEERRSHGSGSDPEILDQLRTDMEGLMTELSDLSRRNDELMTAKDSDLIVIRDLDTQLKEYKRKYEQAKTELRSVKATSQLFLQAPKMDDQLPIAADGGLLDIHVTAFLSAIDSLLTAGRSNAPTRVLTPMKSVVNAVSAIVEDVRLFERRPQRERSDVDQDVLRSLRERAEATLSNLVTASKTHATSLGMSPVSLLDAAASHVSATVTDIGRTVCVRKATRAEQDEFAPSATSPPPPNSSATNGFSPSLRSVEEIKHQKKASTASSSSRRADAFGSRFGDSRAAAPPRSLVDDTRRLASEPSSSDTNSPPPIFDQPPSRSAGGLMSDDSANAEGSEDAWAELKPYLEAQTESIVYAIQSVLSGVRAPTPSPTLNENLTQIITIVSSIVAVCNDNLPPASAQQGNDILRELSEHANKLSEVQAMPEVTKESRQIMAKSSFAVANAMKGLMKL</sequence>
<feature type="compositionally biased region" description="Basic and acidic residues" evidence="2">
    <location>
        <begin position="233"/>
        <end position="246"/>
    </location>
</feature>
<dbReference type="Proteomes" id="UP000054166">
    <property type="component" value="Unassembled WGS sequence"/>
</dbReference>
<evidence type="ECO:0000256" key="2">
    <source>
        <dbReference type="SAM" id="MobiDB-lite"/>
    </source>
</evidence>
<feature type="domain" description="GIT Spa2 homology (SHD)" evidence="3">
    <location>
        <begin position="79"/>
        <end position="109"/>
    </location>
</feature>
<name>A0A0C3B8G5_PILCF</name>
<dbReference type="PANTHER" id="PTHR21601:SF0">
    <property type="entry name" value="PROTEIN SPA2-RELATED"/>
    <property type="match status" value="1"/>
</dbReference>
<accession>A0A0C3B8G5</accession>
<dbReference type="Pfam" id="PF08518">
    <property type="entry name" value="GIT_SHD"/>
    <property type="match status" value="2"/>
</dbReference>
<dbReference type="InterPro" id="IPR022018">
    <property type="entry name" value="GIT1_C"/>
</dbReference>
<proteinExistence type="predicted"/>
<dbReference type="EMBL" id="KN833078">
    <property type="protein sequence ID" value="KIM73582.1"/>
    <property type="molecule type" value="Genomic_DNA"/>
</dbReference>
<dbReference type="InterPro" id="IPR056439">
    <property type="entry name" value="VBS_C3G9"/>
</dbReference>
<dbReference type="GO" id="GO:1902716">
    <property type="term" value="C:cell cortex of growing cell tip"/>
    <property type="evidence" value="ECO:0007669"/>
    <property type="project" value="TreeGrafter"/>
</dbReference>
<feature type="compositionally biased region" description="Polar residues" evidence="2">
    <location>
        <begin position="1"/>
        <end position="26"/>
    </location>
</feature>
<feature type="region of interest" description="Disordered" evidence="2">
    <location>
        <begin position="782"/>
        <end position="894"/>
    </location>
</feature>
<feature type="compositionally biased region" description="Gly residues" evidence="2">
    <location>
        <begin position="430"/>
        <end position="449"/>
    </location>
</feature>
<protein>
    <recommendedName>
        <fullName evidence="3">GIT Spa2 homology (SHD) domain-containing protein</fullName>
    </recommendedName>
</protein>
<feature type="region of interest" description="Disordered" evidence="2">
    <location>
        <begin position="475"/>
        <end position="495"/>
    </location>
</feature>
<feature type="compositionally biased region" description="Low complexity" evidence="2">
    <location>
        <begin position="820"/>
        <end position="836"/>
    </location>
</feature>
<reference evidence="5" key="2">
    <citation type="submission" date="2015-01" db="EMBL/GenBank/DDBJ databases">
        <title>Evolutionary Origins and Diversification of the Mycorrhizal Mutualists.</title>
        <authorList>
            <consortium name="DOE Joint Genome Institute"/>
            <consortium name="Mycorrhizal Genomics Consortium"/>
            <person name="Kohler A."/>
            <person name="Kuo A."/>
            <person name="Nagy L.G."/>
            <person name="Floudas D."/>
            <person name="Copeland A."/>
            <person name="Barry K.W."/>
            <person name="Cichocki N."/>
            <person name="Veneault-Fourrey C."/>
            <person name="LaButti K."/>
            <person name="Lindquist E.A."/>
            <person name="Lipzen A."/>
            <person name="Lundell T."/>
            <person name="Morin E."/>
            <person name="Murat C."/>
            <person name="Riley R."/>
            <person name="Ohm R."/>
            <person name="Sun H."/>
            <person name="Tunlid A."/>
            <person name="Henrissat B."/>
            <person name="Grigoriev I.V."/>
            <person name="Hibbett D.S."/>
            <person name="Martin F."/>
        </authorList>
    </citation>
    <scope>NUCLEOTIDE SEQUENCE [LARGE SCALE GENOMIC DNA]</scope>
    <source>
        <strain evidence="5">F 1598</strain>
    </source>
</reference>
<dbReference type="InterPro" id="IPR039892">
    <property type="entry name" value="Spa2/Sph1"/>
</dbReference>
<dbReference type="Gene3D" id="1.10.287.1490">
    <property type="match status" value="1"/>
</dbReference>